<organism evidence="1">
    <name type="scientific">Florenciella sp. virus SA2</name>
    <dbReference type="NCBI Taxonomy" id="3240092"/>
    <lineage>
        <taxon>Viruses</taxon>
    </lineage>
</organism>
<gene>
    <name evidence="1" type="ORF">FloV-SA2_00487</name>
</gene>
<sequence>MWNYKKQKCIDLIINYENENNFKYDFVLLTRSDVLFLKNIDFKIFDNNKFYIEPHGKKIFDKNNIPKELSLDKLNPDKSFGLFGYGHPNWYISNSDNLYKHINKLKELFKYNWNNWSSKAHHFTLILMSLYFENIDIVIHDNIRPISIIHCYENINTDRCHKSLGFPNEYTSCDDFLKQLKYSIENDSIL</sequence>
<proteinExistence type="predicted"/>
<dbReference type="EMBL" id="PP542043">
    <property type="protein sequence ID" value="XDO02305.1"/>
    <property type="molecule type" value="Genomic_DNA"/>
</dbReference>
<reference evidence="1" key="1">
    <citation type="submission" date="2024-03" db="EMBL/GenBank/DDBJ databases">
        <title>Eukaryotic viruses encode the ribosomal protein eL40.</title>
        <authorList>
            <person name="Thomy J."/>
            <person name="Schvarcz C.R."/>
            <person name="McBeain K.A."/>
            <person name="Edwards K.F."/>
            <person name="Steward G.F."/>
        </authorList>
    </citation>
    <scope>NUCLEOTIDE SEQUENCE</scope>
    <source>
        <strain evidence="1">FloV-SA2</strain>
    </source>
</reference>
<accession>A0AB39JD47</accession>
<name>A0AB39JD47_9VIRU</name>
<evidence type="ECO:0000313" key="1">
    <source>
        <dbReference type="EMBL" id="XDO02305.1"/>
    </source>
</evidence>
<protein>
    <submittedName>
        <fullName evidence="1">Uncharacterized protein</fullName>
    </submittedName>
</protein>